<protein>
    <recommendedName>
        <fullName evidence="3">NADH:flavin oxidoreductase/NADH oxidase N-terminal domain-containing protein</fullName>
    </recommendedName>
</protein>
<dbReference type="AlphaFoldDB" id="A0A8H5GKX4"/>
<dbReference type="PANTHER" id="PTHR22893:SF91">
    <property type="entry name" value="NADPH DEHYDROGENASE 2-RELATED"/>
    <property type="match status" value="1"/>
</dbReference>
<keyword evidence="2" id="KW-1185">Reference proteome</keyword>
<comment type="caution">
    <text evidence="1">The sequence shown here is derived from an EMBL/GenBank/DDBJ whole genome shotgun (WGS) entry which is preliminary data.</text>
</comment>
<dbReference type="OrthoDB" id="276546at2759"/>
<dbReference type="EMBL" id="JAACJM010000021">
    <property type="protein sequence ID" value="KAF5366822.1"/>
    <property type="molecule type" value="Genomic_DNA"/>
</dbReference>
<organism evidence="1 2">
    <name type="scientific">Tetrapyrgos nigripes</name>
    <dbReference type="NCBI Taxonomy" id="182062"/>
    <lineage>
        <taxon>Eukaryota</taxon>
        <taxon>Fungi</taxon>
        <taxon>Dikarya</taxon>
        <taxon>Basidiomycota</taxon>
        <taxon>Agaricomycotina</taxon>
        <taxon>Agaricomycetes</taxon>
        <taxon>Agaricomycetidae</taxon>
        <taxon>Agaricales</taxon>
        <taxon>Marasmiineae</taxon>
        <taxon>Marasmiaceae</taxon>
        <taxon>Tetrapyrgos</taxon>
    </lineage>
</organism>
<reference evidence="1 2" key="1">
    <citation type="journal article" date="2020" name="ISME J.">
        <title>Uncovering the hidden diversity of litter-decomposition mechanisms in mushroom-forming fungi.</title>
        <authorList>
            <person name="Floudas D."/>
            <person name="Bentzer J."/>
            <person name="Ahren D."/>
            <person name="Johansson T."/>
            <person name="Persson P."/>
            <person name="Tunlid A."/>
        </authorList>
    </citation>
    <scope>NUCLEOTIDE SEQUENCE [LARGE SCALE GENOMIC DNA]</scope>
    <source>
        <strain evidence="1 2">CBS 291.85</strain>
    </source>
</reference>
<dbReference type="InterPro" id="IPR013785">
    <property type="entry name" value="Aldolase_TIM"/>
</dbReference>
<dbReference type="SUPFAM" id="SSF51395">
    <property type="entry name" value="FMN-linked oxidoreductases"/>
    <property type="match status" value="1"/>
</dbReference>
<dbReference type="PANTHER" id="PTHR22893">
    <property type="entry name" value="NADH OXIDOREDUCTASE-RELATED"/>
    <property type="match status" value="1"/>
</dbReference>
<gene>
    <name evidence="1" type="ORF">D9758_006530</name>
</gene>
<dbReference type="Gene3D" id="3.20.20.70">
    <property type="entry name" value="Aldolase class I"/>
    <property type="match status" value="1"/>
</dbReference>
<name>A0A8H5GKX4_9AGAR</name>
<evidence type="ECO:0000313" key="1">
    <source>
        <dbReference type="EMBL" id="KAF5366822.1"/>
    </source>
</evidence>
<evidence type="ECO:0000313" key="2">
    <source>
        <dbReference type="Proteomes" id="UP000559256"/>
    </source>
</evidence>
<dbReference type="GO" id="GO:0016491">
    <property type="term" value="F:oxidoreductase activity"/>
    <property type="evidence" value="ECO:0007669"/>
    <property type="project" value="InterPro"/>
</dbReference>
<dbReference type="Proteomes" id="UP000559256">
    <property type="component" value="Unassembled WGS sequence"/>
</dbReference>
<accession>A0A8H5GKX4</accession>
<sequence length="74" mass="8567">MKTADEKGDLIVFGRQFISNPDLPFRLLNDIPLTKYDRSLFYCPGDNNGKRYIDYPFSVEFLNQKKLEMTSVAA</sequence>
<proteinExistence type="predicted"/>
<evidence type="ECO:0008006" key="3">
    <source>
        <dbReference type="Google" id="ProtNLM"/>
    </source>
</evidence>
<dbReference type="GO" id="GO:0010181">
    <property type="term" value="F:FMN binding"/>
    <property type="evidence" value="ECO:0007669"/>
    <property type="project" value="InterPro"/>
</dbReference>
<dbReference type="InterPro" id="IPR045247">
    <property type="entry name" value="Oye-like"/>
</dbReference>